<organism evidence="5">
    <name type="scientific">Neisseria musculi</name>
    <dbReference type="NCBI Taxonomy" id="1815583"/>
    <lineage>
        <taxon>Bacteria</taxon>
        <taxon>Pseudomonadati</taxon>
        <taxon>Pseudomonadota</taxon>
        <taxon>Betaproteobacteria</taxon>
        <taxon>Neisseriales</taxon>
        <taxon>Neisseriaceae</taxon>
        <taxon>Neisseria</taxon>
    </lineage>
</organism>
<sequence length="938" mass="101215">MSAYTDDWQSVIKTINKMSSKGGTPTTRRFYELSKVVRNNTRYRCQKNFILLMSDGDANLSCSWTNSLIFNFSGDDYFGRPPAVGQCVRKIDGNFHSFWDRNTGLSFFSQTLATKDFKTSGTDNTGKSWNGDPADPKGSDGQSQYAKQIAETFTIGFGEGLTDAGKEYLKKGAAGSTTRKPTDKIFFNARNADELVNAIGEIFDNIEHNNQNNSQESVGTAAPAVTGNGTDKEPRAALSVYVDPQTWSSQLRFYELAQDGSFKNSFKLPSFAGRKTLINTGMPNGVFWADTLNGSNTDFGISSTTADEWKNALIPWTVRGNKADSVIKAEAANNRYSQTYRDRNFDNSGNPVSGKRDLGDILDSGIATIGKTVNGRQEFLLTAANDGMVHLFQSSSDANHPYSLKLSYIPAGMERDSGNGGETLGKTLKELAVEGYGASTPHRYMVNGGFVVRQTPAPAGEVKGQQTVMFGAMGQGGRGAYALNVGGTNRKSGTAIGLNAADRSWNTQVPLFETEKGANNTLGYTIGTPQIGRISIQRPAAGSREAVKISENVRYAAFLASGYRKQDINDAANETALYVYDLLGQEAATGEVKGAKAGDLIKKIPVPNGVGGLSSPTLLDTDFDGITDVAYAGDYGGNMYRFDLRGEKPGNWKVERIYAGSASQPITAAPAVSRQSLNKYVVIFGTGSDIYQSDAASKAQQAIFGIFDDLTPSETNTATTKAVATAGDLLQQTLTAKTIEGKQYRFLTNNLIKPEHKGWKIDLGATDGERVVVKPTMILRSAFVNTRIYKTTQTINSTDDVCIPETTETKTESSNWDLIMHADTGGALSKAHAHIRYLKQDGTPILNNGFFANGQMHSGIDGTTYVNTAQHAANTPVTLDGDNGGSGTDGLLSTNNPIPRNQCFTGKGDHFIVKGSGNSFAVDGRNCGIRRISWREIF</sequence>
<feature type="compositionally biased region" description="Polar residues" evidence="3">
    <location>
        <begin position="119"/>
        <end position="128"/>
    </location>
</feature>
<dbReference type="NCBIfam" id="NF040838">
    <property type="entry name" value="T4_PilC_Neiss"/>
    <property type="match status" value="1"/>
</dbReference>
<evidence type="ECO:0000256" key="2">
    <source>
        <dbReference type="ARBA" id="ARBA00022837"/>
    </source>
</evidence>
<keyword evidence="1" id="KW-0479">Metal-binding</keyword>
<name>A0A7H1MAP6_9NEIS</name>
<accession>A0A7H1MAP6</accession>
<evidence type="ECO:0000313" key="5">
    <source>
        <dbReference type="EMBL" id="QNT58711.1"/>
    </source>
</evidence>
<evidence type="ECO:0000256" key="3">
    <source>
        <dbReference type="SAM" id="MobiDB-lite"/>
    </source>
</evidence>
<protein>
    <submittedName>
        <fullName evidence="5">Neisseria PilC beta-propeller domain protein</fullName>
    </submittedName>
</protein>
<dbReference type="InterPro" id="IPR036465">
    <property type="entry name" value="vWFA_dom_sf"/>
</dbReference>
<dbReference type="Gene3D" id="3.40.50.410">
    <property type="entry name" value="von Willebrand factor, type A domain"/>
    <property type="match status" value="1"/>
</dbReference>
<reference evidence="5" key="1">
    <citation type="submission" date="2020-09" db="EMBL/GenBank/DDBJ databases">
        <title>Complete Genome Sequence of mouse commensal type strain Neisseria musculi.</title>
        <authorList>
            <person name="Thapa E."/>
            <person name="Aluvathingal J."/>
            <person name="Nadendla S."/>
            <person name="Mehta A."/>
            <person name="Tettelin H."/>
            <person name="Weyand N.J."/>
        </authorList>
    </citation>
    <scope>NUCLEOTIDE SEQUENCE [LARGE SCALE GENOMIC DNA]</scope>
    <source>
        <strain evidence="5">NW831</strain>
    </source>
</reference>
<proteinExistence type="predicted"/>
<feature type="region of interest" description="Disordered" evidence="3">
    <location>
        <begin position="119"/>
        <end position="144"/>
    </location>
</feature>
<feature type="domain" description="PilY1 beta-propeller" evidence="4">
    <location>
        <begin position="368"/>
        <end position="737"/>
    </location>
</feature>
<dbReference type="Pfam" id="PF05567">
    <property type="entry name" value="T4P_PilY1"/>
    <property type="match status" value="1"/>
</dbReference>
<evidence type="ECO:0000259" key="4">
    <source>
        <dbReference type="Pfam" id="PF05567"/>
    </source>
</evidence>
<dbReference type="EMBL" id="CP060414">
    <property type="protein sequence ID" value="QNT58711.1"/>
    <property type="molecule type" value="Genomic_DNA"/>
</dbReference>
<keyword evidence="2" id="KW-0106">Calcium</keyword>
<gene>
    <name evidence="5" type="ORF">H7A79_2008</name>
</gene>
<evidence type="ECO:0000256" key="1">
    <source>
        <dbReference type="ARBA" id="ARBA00022723"/>
    </source>
</evidence>
<dbReference type="AlphaFoldDB" id="A0A7H1MAP6"/>
<dbReference type="GO" id="GO:0046872">
    <property type="term" value="F:metal ion binding"/>
    <property type="evidence" value="ECO:0007669"/>
    <property type="project" value="UniProtKB-KW"/>
</dbReference>
<dbReference type="InterPro" id="IPR008707">
    <property type="entry name" value="B-propeller_PilY1"/>
</dbReference>